<dbReference type="Gene3D" id="3.20.20.450">
    <property type="entry name" value="EAL domain"/>
    <property type="match status" value="1"/>
</dbReference>
<evidence type="ECO:0000256" key="9">
    <source>
        <dbReference type="ARBA" id="ARBA00034290"/>
    </source>
</evidence>
<dbReference type="RefSeq" id="WP_057064724.1">
    <property type="nucleotide sequence ID" value="NZ_LJEB01000129.1"/>
</dbReference>
<dbReference type="SMART" id="SM00052">
    <property type="entry name" value="EAL"/>
    <property type="match status" value="1"/>
</dbReference>
<reference evidence="12 13" key="2">
    <citation type="journal article" date="2017" name="PLoS ONE">
        <title>Genomic and phenotypic characterisation of fluoroquinolone resistance mechanisms in Enterobacteriaceae in Durban, South Africa.</title>
        <authorList>
            <person name="Osei Sekyere J."/>
            <person name="Amoako D.G."/>
        </authorList>
    </citation>
    <scope>NUCLEOTIDE SEQUENCE [LARGE SCALE GENOMIC DNA]</scope>
    <source>
        <strain evidence="12 13">ST62:944112508</strain>
    </source>
</reference>
<comment type="subcellular location">
    <subcellularLocation>
        <location evidence="1">Cell membrane</location>
        <topology evidence="1">Multi-pass membrane protein</topology>
    </subcellularLocation>
</comment>
<dbReference type="GO" id="GO:0005886">
    <property type="term" value="C:plasma membrane"/>
    <property type="evidence" value="ECO:0007669"/>
    <property type="project" value="UniProtKB-SubCell"/>
</dbReference>
<keyword evidence="7 10" id="KW-1133">Transmembrane helix</keyword>
<name>A0AA40TIE6_CITFR</name>
<dbReference type="Proteomes" id="UP000050520">
    <property type="component" value="Unassembled WGS sequence"/>
</dbReference>
<dbReference type="SUPFAM" id="SSF141868">
    <property type="entry name" value="EAL domain-like"/>
    <property type="match status" value="1"/>
</dbReference>
<evidence type="ECO:0000313" key="13">
    <source>
        <dbReference type="Proteomes" id="UP000050520"/>
    </source>
</evidence>
<evidence type="ECO:0000256" key="6">
    <source>
        <dbReference type="ARBA" id="ARBA00022801"/>
    </source>
</evidence>
<dbReference type="AlphaFoldDB" id="A0AA40TIE6"/>
<evidence type="ECO:0000256" key="7">
    <source>
        <dbReference type="ARBA" id="ARBA00022989"/>
    </source>
</evidence>
<evidence type="ECO:0000259" key="11">
    <source>
        <dbReference type="PROSITE" id="PS50883"/>
    </source>
</evidence>
<evidence type="ECO:0000256" key="4">
    <source>
        <dbReference type="ARBA" id="ARBA00022636"/>
    </source>
</evidence>
<keyword evidence="8 10" id="KW-0472">Membrane</keyword>
<comment type="catalytic activity">
    <reaction evidence="9">
        <text>3',3'-c-di-GMP + H2O = 5'-phosphoguanylyl(3'-&gt;5')guanosine + H(+)</text>
        <dbReference type="Rhea" id="RHEA:24902"/>
        <dbReference type="ChEBI" id="CHEBI:15377"/>
        <dbReference type="ChEBI" id="CHEBI:15378"/>
        <dbReference type="ChEBI" id="CHEBI:58754"/>
        <dbReference type="ChEBI" id="CHEBI:58805"/>
        <dbReference type="EC" id="3.1.4.52"/>
    </reaction>
</comment>
<organism evidence="12 13">
    <name type="scientific">Citrobacter freundii</name>
    <dbReference type="NCBI Taxonomy" id="546"/>
    <lineage>
        <taxon>Bacteria</taxon>
        <taxon>Pseudomonadati</taxon>
        <taxon>Pseudomonadota</taxon>
        <taxon>Gammaproteobacteria</taxon>
        <taxon>Enterobacterales</taxon>
        <taxon>Enterobacteriaceae</taxon>
        <taxon>Citrobacter</taxon>
        <taxon>Citrobacter freundii complex</taxon>
    </lineage>
</organism>
<keyword evidence="6" id="KW-0378">Hydrolase</keyword>
<feature type="transmembrane region" description="Helical" evidence="10">
    <location>
        <begin position="244"/>
        <end position="266"/>
    </location>
</feature>
<accession>A0AA40TIE6</accession>
<dbReference type="EC" id="3.1.4.52" evidence="2"/>
<reference evidence="13" key="1">
    <citation type="submission" date="2015-09" db="EMBL/GenBank/DDBJ databases">
        <title>Prevalence of NDMs in South Africa.</title>
        <authorList>
            <person name="Osei Sekyere J."/>
            <person name="Govinden U."/>
            <person name="Essack S."/>
            <person name="Haldorsen B."/>
            <person name="Samuelsen O."/>
            <person name="Aasnaes B."/>
            <person name="Sundsfjord A."/>
        </authorList>
    </citation>
    <scope>NUCLEOTIDE SEQUENCE [LARGE SCALE GENOMIC DNA]</scope>
    <source>
        <strain evidence="13">ST62:944112508</strain>
    </source>
</reference>
<sequence>MTTRHLISLVTGVLFLSILAPVGLSLWLAHRQVETKFIDELDMFSTRVALRTERVGEQAKKALRHIEAFQGVPCSDEHLLEMRRLSYSYRYIQEVLYLKDNVPQCSSLEKRSQADAFPPAMKVTPDGYRAWLTTQNDLGIKRFMAALGSEHYIVMVDPGSFIDVIPFGSWPIEVTIIGTMRNVVVASSADLPSDVLQHIQQERSITHFNKDGSIYNARPFPELGITIVTWASTLPLQKTWHRQALIWLPAGILIGLLTAAFVLRILRRLQSPHHQLQDAIQHRDIKVHYQPIISLKTGKVVGAEALARWQQADGSYLSPEIFVALAHETGLTEPLTRLIIESVFEDLGKWLRQHPEQHISINLESADLSSETLPALLSQKVNHWQLKPVQIALELTEREFADPKNSAPFIAKYRQAGHSIYIDDFGTGYSSLSYLQDLDVDILKIDKSFVDALEYNNVTPHIIEIAKALKLEMVAEGIETENQETWLRKHGVQYGQGWLYSKALPKTESMVTPVFATPILTTSWLA</sequence>
<dbReference type="InterPro" id="IPR050706">
    <property type="entry name" value="Cyclic-di-GMP_PDE-like"/>
</dbReference>
<dbReference type="PANTHER" id="PTHR33121:SF81">
    <property type="entry name" value="CYCLIC DI-GMP PHOSPHODIESTERASE PDEB-RELATED"/>
    <property type="match status" value="1"/>
</dbReference>
<comment type="caution">
    <text evidence="12">The sequence shown here is derived from an EMBL/GenBank/DDBJ whole genome shotgun (WGS) entry which is preliminary data.</text>
</comment>
<dbReference type="PROSITE" id="PS50883">
    <property type="entry name" value="EAL"/>
    <property type="match status" value="1"/>
</dbReference>
<dbReference type="Pfam" id="PF00563">
    <property type="entry name" value="EAL"/>
    <property type="match status" value="1"/>
</dbReference>
<proteinExistence type="predicted"/>
<evidence type="ECO:0000256" key="2">
    <source>
        <dbReference type="ARBA" id="ARBA00012282"/>
    </source>
</evidence>
<evidence type="ECO:0000256" key="3">
    <source>
        <dbReference type="ARBA" id="ARBA00022475"/>
    </source>
</evidence>
<dbReference type="InterPro" id="IPR001633">
    <property type="entry name" value="EAL_dom"/>
</dbReference>
<dbReference type="CDD" id="cd01948">
    <property type="entry name" value="EAL"/>
    <property type="match status" value="1"/>
</dbReference>
<keyword evidence="4" id="KW-0973">c-di-GMP</keyword>
<evidence type="ECO:0000256" key="8">
    <source>
        <dbReference type="ARBA" id="ARBA00023136"/>
    </source>
</evidence>
<keyword evidence="5 10" id="KW-0812">Transmembrane</keyword>
<dbReference type="PANTHER" id="PTHR33121">
    <property type="entry name" value="CYCLIC DI-GMP PHOSPHODIESTERASE PDEF"/>
    <property type="match status" value="1"/>
</dbReference>
<feature type="domain" description="EAL" evidence="11">
    <location>
        <begin position="269"/>
        <end position="517"/>
    </location>
</feature>
<evidence type="ECO:0000256" key="10">
    <source>
        <dbReference type="SAM" id="Phobius"/>
    </source>
</evidence>
<gene>
    <name evidence="12" type="ORF">AN672_23635</name>
</gene>
<evidence type="ECO:0000256" key="5">
    <source>
        <dbReference type="ARBA" id="ARBA00022692"/>
    </source>
</evidence>
<dbReference type="Pfam" id="PF12792">
    <property type="entry name" value="CSS-motif"/>
    <property type="match status" value="1"/>
</dbReference>
<keyword evidence="3" id="KW-1003">Cell membrane</keyword>
<evidence type="ECO:0000256" key="1">
    <source>
        <dbReference type="ARBA" id="ARBA00004651"/>
    </source>
</evidence>
<protein>
    <recommendedName>
        <fullName evidence="2">cyclic-guanylate-specific phosphodiesterase</fullName>
        <ecNumber evidence="2">3.1.4.52</ecNumber>
    </recommendedName>
</protein>
<evidence type="ECO:0000313" key="12">
    <source>
        <dbReference type="EMBL" id="KPR49983.1"/>
    </source>
</evidence>
<dbReference type="EMBL" id="LJEB01000129">
    <property type="protein sequence ID" value="KPR49983.1"/>
    <property type="molecule type" value="Genomic_DNA"/>
</dbReference>
<feature type="transmembrane region" description="Helical" evidence="10">
    <location>
        <begin position="6"/>
        <end position="29"/>
    </location>
</feature>
<dbReference type="GO" id="GO:0071111">
    <property type="term" value="F:cyclic-guanylate-specific phosphodiesterase activity"/>
    <property type="evidence" value="ECO:0007669"/>
    <property type="project" value="UniProtKB-EC"/>
</dbReference>
<dbReference type="InterPro" id="IPR024744">
    <property type="entry name" value="CSS-motif_dom"/>
</dbReference>
<dbReference type="InterPro" id="IPR035919">
    <property type="entry name" value="EAL_sf"/>
</dbReference>